<feature type="compositionally biased region" description="Basic residues" evidence="1">
    <location>
        <begin position="7"/>
        <end position="21"/>
    </location>
</feature>
<reference evidence="2" key="1">
    <citation type="submission" date="2015-12" db="EMBL/GenBank/DDBJ databases">
        <title>Update maize B73 reference genome by single molecule sequencing technologies.</title>
        <authorList>
            <consortium name="Maize Genome Sequencing Project"/>
            <person name="Ware D."/>
        </authorList>
    </citation>
    <scope>NUCLEOTIDE SEQUENCE</scope>
    <source>
        <tissue evidence="2">Seedling</tissue>
    </source>
</reference>
<dbReference type="PANTHER" id="PTHR37260:SF2">
    <property type="entry name" value="PROTEIN ECERIFERUM 16"/>
    <property type="match status" value="1"/>
</dbReference>
<name>A0A1D6MCV6_MAIZE</name>
<dbReference type="ExpressionAtlas" id="A0A1D6MCV6">
    <property type="expression patterns" value="baseline and differential"/>
</dbReference>
<gene>
    <name evidence="2" type="ORF">ZEAMMB73_Zm00001d039012</name>
</gene>
<dbReference type="AlphaFoldDB" id="A0A1D6MCV6"/>
<feature type="region of interest" description="Disordered" evidence="1">
    <location>
        <begin position="297"/>
        <end position="328"/>
    </location>
</feature>
<dbReference type="InParanoid" id="A0A1D6MCV6"/>
<feature type="compositionally biased region" description="Polar residues" evidence="1">
    <location>
        <begin position="297"/>
        <end position="309"/>
    </location>
</feature>
<feature type="region of interest" description="Disordered" evidence="1">
    <location>
        <begin position="357"/>
        <end position="392"/>
    </location>
</feature>
<accession>A0A1D6MCV6</accession>
<sequence length="503" mass="54480">MDPKAAAKSKRSHTVRGRRVHQTPAAAAAHRQKRATAAAAAAATSSGPRSRNLPSNWDRYDAEGEAEDSAAAGEWTGEVAPRSKGADFGFLLEQARAQPSGARDLIAPCVPSQDLPFDFMQASTSMLEVKGEGILSWCADDNFILEDDLAPDFEVPFLSMDLNALANHLSKIRLSRRLFIEDDLFPEAMPCTELVLFRCGAIYLEGTSSSLSERAQLNEEQRSGWKGWRQADASEDNEIAIELDTSVEIDAKGSSVGHNLNFEPRKDTSHHESASNICADDQIKTERQPQCFARENTASTKVSTHSVNSDSEDKSYKQVMDTDPGTSHSKGLMFEVGAAEEELDMLLDSFGGTHLSSSNLDEPFEPVSTLQEISRSNEKVGPSLSSGPPLLAPLDDALDDLLSETSHTAAQNEGFATQCITSQPTADSGQNTDFRYTKKIDVTPSIHDSVDDLLEDTSPCLNEPKQTTTAQASNSTPLDSVPIRSGPSNASASEDFDSWFDSL</sequence>
<feature type="region of interest" description="Disordered" evidence="1">
    <location>
        <begin position="450"/>
        <end position="503"/>
    </location>
</feature>
<feature type="compositionally biased region" description="Polar residues" evidence="1">
    <location>
        <begin position="464"/>
        <end position="478"/>
    </location>
</feature>
<evidence type="ECO:0000313" key="2">
    <source>
        <dbReference type="EMBL" id="AQK88518.1"/>
    </source>
</evidence>
<feature type="compositionally biased region" description="Low complexity" evidence="1">
    <location>
        <begin position="381"/>
        <end position="392"/>
    </location>
</feature>
<evidence type="ECO:0000256" key="1">
    <source>
        <dbReference type="SAM" id="MobiDB-lite"/>
    </source>
</evidence>
<dbReference type="STRING" id="4577.A0A1D6MCV6"/>
<feature type="compositionally biased region" description="Polar residues" evidence="1">
    <location>
        <begin position="44"/>
        <end position="55"/>
    </location>
</feature>
<organism evidence="2">
    <name type="scientific">Zea mays</name>
    <name type="common">Maize</name>
    <dbReference type="NCBI Taxonomy" id="4577"/>
    <lineage>
        <taxon>Eukaryota</taxon>
        <taxon>Viridiplantae</taxon>
        <taxon>Streptophyta</taxon>
        <taxon>Embryophyta</taxon>
        <taxon>Tracheophyta</taxon>
        <taxon>Spermatophyta</taxon>
        <taxon>Magnoliopsida</taxon>
        <taxon>Liliopsida</taxon>
        <taxon>Poales</taxon>
        <taxon>Poaceae</taxon>
        <taxon>PACMAD clade</taxon>
        <taxon>Panicoideae</taxon>
        <taxon>Andropogonodae</taxon>
        <taxon>Andropogoneae</taxon>
        <taxon>Tripsacinae</taxon>
        <taxon>Zea</taxon>
    </lineage>
</organism>
<dbReference type="EMBL" id="CM000782">
    <property type="protein sequence ID" value="AQK88518.1"/>
    <property type="molecule type" value="Genomic_DNA"/>
</dbReference>
<proteinExistence type="predicted"/>
<dbReference type="IntAct" id="A0A1D6MCV6">
    <property type="interactions" value="66"/>
</dbReference>
<feature type="compositionally biased region" description="Acidic residues" evidence="1">
    <location>
        <begin position="494"/>
        <end position="503"/>
    </location>
</feature>
<protein>
    <submittedName>
        <fullName evidence="2">Uncharacterized protein</fullName>
    </submittedName>
</protein>
<dbReference type="InterPro" id="IPR053342">
    <property type="entry name" value="Exosome_cofactor/PTGS_suppr"/>
</dbReference>
<feature type="region of interest" description="Disordered" evidence="1">
    <location>
        <begin position="1"/>
        <end position="59"/>
    </location>
</feature>
<feature type="compositionally biased region" description="Low complexity" evidence="1">
    <location>
        <begin position="25"/>
        <end position="43"/>
    </location>
</feature>
<dbReference type="PANTHER" id="PTHR37260">
    <property type="entry name" value="PHOSPHORELAY PROTEIN"/>
    <property type="match status" value="1"/>
</dbReference>